<gene>
    <name evidence="2" type="ORF">MGAL_10B003621</name>
</gene>
<dbReference type="EMBL" id="UYJE01002359">
    <property type="protein sequence ID" value="VDI09981.1"/>
    <property type="molecule type" value="Genomic_DNA"/>
</dbReference>
<dbReference type="SUPFAM" id="SSF140860">
    <property type="entry name" value="Pseudo ankyrin repeat-like"/>
    <property type="match status" value="1"/>
</dbReference>
<dbReference type="InterPro" id="IPR027417">
    <property type="entry name" value="P-loop_NTPase"/>
</dbReference>
<sequence>MEHILKYGCVVITGHPGAGKSRLGLEILHQYTQQQNEYSNSAVKSSLPAFQDTIDIDDTCIILFDDIFGKTTCTLNEENDLKYVNALTSFVNGQKVKVVITMRESVKNMCISFIKKMQLFRNIVDLESERFKMSRKDRKHCLENYLRFNHIEIVDEHKRLEGHPTVPQSLSSQSINEILEIDEYPCLGFPEACYLFTSNETFLKQGVNFFRHANEGLLGEIRKIKETIDKGKHHFTVLAYTLFNGDKLDLTNINEDHLSSTFHSVFKGDTVCTYFDIRKSVDFLKGYLLKEETGNRFCFQHRSIFEAVFLVVSECQMRLDETIKLMDFDFIIEMTRPEKYNKLKGDVLFVIPSVNYRDLADRIIFHLRNCKDKEPFLFFKRLCESPIIQQSGSEVIKAMLQHEEAIIDIFSGRKYSVKFSERNDQPAVSSSCPFVMPIAFMIYCSDGTLPCLETHITEKLASNSSLRKLYVDASLVSFLICCRICNSIKAKTIWDIFKSEKRNDDMSDQVLVNMHEILKNEKSLTIFVNTVDNHIVLHPNIFLKCLYFKDFNMNNVETIIKKYGQCIIDMDLAMNLACCNGNIELVKYFLIKHKNINFDMISAMNKACGHGNWDLITFLLETVENNKFDMISAMNEACWNGRVEIVESLFNKFGTKAFDMQSAMNKACGNTMGNVKVLKCFNKQL</sequence>
<dbReference type="InterPro" id="IPR036770">
    <property type="entry name" value="Ankyrin_rpt-contain_sf"/>
</dbReference>
<evidence type="ECO:0000313" key="3">
    <source>
        <dbReference type="Proteomes" id="UP000596742"/>
    </source>
</evidence>
<dbReference type="Gene3D" id="1.25.40.20">
    <property type="entry name" value="Ankyrin repeat-containing domain"/>
    <property type="match status" value="1"/>
</dbReference>
<dbReference type="Pfam" id="PF12796">
    <property type="entry name" value="Ank_2"/>
    <property type="match status" value="1"/>
</dbReference>
<dbReference type="InterPro" id="IPR049050">
    <property type="entry name" value="nSTAND3"/>
</dbReference>
<accession>A0A8B6CWK2</accession>
<keyword evidence="3" id="KW-1185">Reference proteome</keyword>
<dbReference type="Pfam" id="PF20720">
    <property type="entry name" value="nSTAND3"/>
    <property type="match status" value="1"/>
</dbReference>
<evidence type="ECO:0000313" key="2">
    <source>
        <dbReference type="EMBL" id="VDI09981.1"/>
    </source>
</evidence>
<dbReference type="OrthoDB" id="6163133at2759"/>
<comment type="caution">
    <text evidence="2">The sequence shown here is derived from an EMBL/GenBank/DDBJ whole genome shotgun (WGS) entry which is preliminary data.</text>
</comment>
<reference evidence="2" key="1">
    <citation type="submission" date="2018-11" db="EMBL/GenBank/DDBJ databases">
        <authorList>
            <person name="Alioto T."/>
            <person name="Alioto T."/>
        </authorList>
    </citation>
    <scope>NUCLEOTIDE SEQUENCE</scope>
</reference>
<dbReference type="AlphaFoldDB" id="A0A8B6CWK2"/>
<protein>
    <recommendedName>
        <fullName evidence="1">Novel STAND NTPase 3 domain-containing protein</fullName>
    </recommendedName>
</protein>
<feature type="domain" description="Novel STAND NTPase 3" evidence="1">
    <location>
        <begin position="2"/>
        <end position="148"/>
    </location>
</feature>
<name>A0A8B6CWK2_MYTGA</name>
<dbReference type="SUPFAM" id="SSF52540">
    <property type="entry name" value="P-loop containing nucleoside triphosphate hydrolases"/>
    <property type="match status" value="1"/>
</dbReference>
<dbReference type="Proteomes" id="UP000596742">
    <property type="component" value="Unassembled WGS sequence"/>
</dbReference>
<dbReference type="InterPro" id="IPR002110">
    <property type="entry name" value="Ankyrin_rpt"/>
</dbReference>
<evidence type="ECO:0000259" key="1">
    <source>
        <dbReference type="Pfam" id="PF20720"/>
    </source>
</evidence>
<proteinExistence type="predicted"/>
<organism evidence="2 3">
    <name type="scientific">Mytilus galloprovincialis</name>
    <name type="common">Mediterranean mussel</name>
    <dbReference type="NCBI Taxonomy" id="29158"/>
    <lineage>
        <taxon>Eukaryota</taxon>
        <taxon>Metazoa</taxon>
        <taxon>Spiralia</taxon>
        <taxon>Lophotrochozoa</taxon>
        <taxon>Mollusca</taxon>
        <taxon>Bivalvia</taxon>
        <taxon>Autobranchia</taxon>
        <taxon>Pteriomorphia</taxon>
        <taxon>Mytilida</taxon>
        <taxon>Mytiloidea</taxon>
        <taxon>Mytilidae</taxon>
        <taxon>Mytilinae</taxon>
        <taxon>Mytilus</taxon>
    </lineage>
</organism>